<keyword evidence="3" id="KW-1185">Reference proteome</keyword>
<evidence type="ECO:0000313" key="3">
    <source>
        <dbReference type="Proteomes" id="UP001152087"/>
    </source>
</evidence>
<gene>
    <name evidence="2" type="ORF">NW755_004496</name>
</gene>
<feature type="region of interest" description="Disordered" evidence="1">
    <location>
        <begin position="61"/>
        <end position="85"/>
    </location>
</feature>
<dbReference type="AlphaFoldDB" id="A0A9W8RBT2"/>
<evidence type="ECO:0000313" key="2">
    <source>
        <dbReference type="EMBL" id="KAJ4191314.1"/>
    </source>
</evidence>
<sequence length="171" mass="18538">MLREVAPPALPNEVTYDASSGSVLEANDLPHLIARYCTPLHLFEFQHAQLTDFLGYPKESPPVQVGTGVQEPGSGSRREGPVSVGNGVTLRKSGEMEIEAIRCRVSCCNVAVTTALPSLGEDQSALRLLQQARQQRNGRAGAARLVDGIMRRTQRGNLSPFPCGTQRESRL</sequence>
<proteinExistence type="predicted"/>
<dbReference type="Proteomes" id="UP001152087">
    <property type="component" value="Unassembled WGS sequence"/>
</dbReference>
<organism evidence="2 3">
    <name type="scientific">Fusarium falciforme</name>
    <dbReference type="NCBI Taxonomy" id="195108"/>
    <lineage>
        <taxon>Eukaryota</taxon>
        <taxon>Fungi</taxon>
        <taxon>Dikarya</taxon>
        <taxon>Ascomycota</taxon>
        <taxon>Pezizomycotina</taxon>
        <taxon>Sordariomycetes</taxon>
        <taxon>Hypocreomycetidae</taxon>
        <taxon>Hypocreales</taxon>
        <taxon>Nectriaceae</taxon>
        <taxon>Fusarium</taxon>
        <taxon>Fusarium solani species complex</taxon>
    </lineage>
</organism>
<reference evidence="2" key="1">
    <citation type="submission" date="2022-09" db="EMBL/GenBank/DDBJ databases">
        <title>Fusarium specimens isolated from Avocado Roots.</title>
        <authorList>
            <person name="Stajich J."/>
            <person name="Roper C."/>
            <person name="Heimlech-Rivalta G."/>
        </authorList>
    </citation>
    <scope>NUCLEOTIDE SEQUENCE</scope>
    <source>
        <strain evidence="2">A02</strain>
    </source>
</reference>
<protein>
    <submittedName>
        <fullName evidence="2">Uncharacterized protein</fullName>
    </submittedName>
</protein>
<name>A0A9W8RBT2_9HYPO</name>
<evidence type="ECO:0000256" key="1">
    <source>
        <dbReference type="SAM" id="MobiDB-lite"/>
    </source>
</evidence>
<accession>A0A9W8RBT2</accession>
<comment type="caution">
    <text evidence="2">The sequence shown here is derived from an EMBL/GenBank/DDBJ whole genome shotgun (WGS) entry which is preliminary data.</text>
</comment>
<dbReference type="EMBL" id="JAOQAV010000009">
    <property type="protein sequence ID" value="KAJ4191314.1"/>
    <property type="molecule type" value="Genomic_DNA"/>
</dbReference>